<evidence type="ECO:0000259" key="1">
    <source>
        <dbReference type="Pfam" id="PF06048"/>
    </source>
</evidence>
<reference evidence="2" key="1">
    <citation type="submission" date="2020-05" db="EMBL/GenBank/DDBJ databases">
        <authorList>
            <person name="Chiriac C."/>
            <person name="Salcher M."/>
            <person name="Ghai R."/>
            <person name="Kavagutti S V."/>
        </authorList>
    </citation>
    <scope>NUCLEOTIDE SEQUENCE</scope>
</reference>
<dbReference type="InterPro" id="IPR009270">
    <property type="entry name" value="DUF927"/>
</dbReference>
<protein>
    <recommendedName>
        <fullName evidence="1">DUF927 domain-containing protein</fullName>
    </recommendedName>
</protein>
<dbReference type="Pfam" id="PF06048">
    <property type="entry name" value="DUF927"/>
    <property type="match status" value="1"/>
</dbReference>
<sequence length="958" mass="106809">MTDKDLLSTVQPADGWFAVVGIKGRNVVQKFKETREEVDQLVKRYVAEGRDVYFGVAKYATPDNRTKDNVKSLRSFWLDIDCGEGKAIANPTTGRPDGYIDQEAGLQALDAFCELVGLPKPTLVNSGRGIHAYWPLTRDISRGEWEPVAARLLKLCTTQDLYVDNSVFEVARILRVPGTLNFKDDPPKPVTVLHYADPLDYEELCDLLGVDLGEEPQAEDKTEKPADVPQIKRELSDFAKSMIQNTVSNFGKIMRRSISGTGCNQLLDAYKTRDTLPEPRWFDALSIAKFCNDKETAIHNMSQGHEDYDYNATEYKIQHILGPHTCSQFEKHNPGGCEGCPHRDKIKSPILLGKEVVAATEEDSVLTEEPVVGSEEPPVVHKIPEYPFPFVRGKTGGVYFIPQEEEVEPVCVYENDLYVTKRMRDPNVGDVVVIKVHMPQDGVKEFIVANTDATDPNELRKALSFQGVITSPKKFKLLADYIHASIKDLQHRKKAELMRLQFGWADRDSKFIIGDREISKDGVYHSPPSSVTKATAAFFEKAGSYEKWREVFALYGTPGLEPHAFAALTAFGSPLLKFTGQSGAMINLINPMSGTGKTTILHMINSVYGNPDKIGATAKDTIVAKILLLGIMCNLPYTIDEMTNMGPEAFSDLIYSISQGRDKNRGKGSTNELRINSTTWNTIAIASSNSSFAEKLTKIKRAPDGETMRLLEYPVGFRGALDVAYAKNMFDRQLLENYGHAGDIYASYLVNNLEDVKSLLLVTQKKIDLEMKLTQRERFWSAIVACNITGGILAKRIGLIDWDLKAIYSFATALIKDLRTTTAPPVMPATDVVGSYCNRYCQNILSTHDEIDARTNLAMQPMREPRGELLVRHEIDTQKIYILAKSFKDYCIDSQTNYRDTLKELGDLGLYLGTQKKRMSKGMPLVSLPVHALVFDNSNNKLVALETLENPADDSGGG</sequence>
<dbReference type="EMBL" id="LR797242">
    <property type="protein sequence ID" value="CAB4195493.1"/>
    <property type="molecule type" value="Genomic_DNA"/>
</dbReference>
<organism evidence="2">
    <name type="scientific">uncultured Caudovirales phage</name>
    <dbReference type="NCBI Taxonomy" id="2100421"/>
    <lineage>
        <taxon>Viruses</taxon>
        <taxon>Duplodnaviria</taxon>
        <taxon>Heunggongvirae</taxon>
        <taxon>Uroviricota</taxon>
        <taxon>Caudoviricetes</taxon>
        <taxon>Peduoviridae</taxon>
        <taxon>Maltschvirus</taxon>
        <taxon>Maltschvirus maltsch</taxon>
    </lineage>
</organism>
<accession>A0A6J5RE31</accession>
<evidence type="ECO:0000313" key="2">
    <source>
        <dbReference type="EMBL" id="CAB4195493.1"/>
    </source>
</evidence>
<name>A0A6J5RE31_9CAUD</name>
<feature type="domain" description="DUF927" evidence="1">
    <location>
        <begin position="403"/>
        <end position="668"/>
    </location>
</feature>
<proteinExistence type="predicted"/>
<gene>
    <name evidence="2" type="ORF">UFOVP1295_16</name>
</gene>